<keyword evidence="2" id="KW-1185">Reference proteome</keyword>
<dbReference type="EMBL" id="JBBNAE010000001">
    <property type="protein sequence ID" value="KAK9155716.1"/>
    <property type="molecule type" value="Genomic_DNA"/>
</dbReference>
<gene>
    <name evidence="1" type="ORF">Sjap_003196</name>
</gene>
<sequence length="179" mass="20225">MVLKYNFNEVAECLIKNYWFEFELNRGFLRWGVLNAIVFEDFLNDIEVLSELERGFRVSMGSTVNAISKLPIGSSYRVNDFECASDVDHAIMIRPLWIRASCAGCQVPPEGPELIERPCPPSWRCGQLRRWRGLAAFIGDQTSSKELVLGEPCGGNHVVPFRLLVSGDQDRVTLAEMNV</sequence>
<comment type="caution">
    <text evidence="1">The sequence shown here is derived from an EMBL/GenBank/DDBJ whole genome shotgun (WGS) entry which is preliminary data.</text>
</comment>
<organism evidence="1 2">
    <name type="scientific">Stephania japonica</name>
    <dbReference type="NCBI Taxonomy" id="461633"/>
    <lineage>
        <taxon>Eukaryota</taxon>
        <taxon>Viridiplantae</taxon>
        <taxon>Streptophyta</taxon>
        <taxon>Embryophyta</taxon>
        <taxon>Tracheophyta</taxon>
        <taxon>Spermatophyta</taxon>
        <taxon>Magnoliopsida</taxon>
        <taxon>Ranunculales</taxon>
        <taxon>Menispermaceae</taxon>
        <taxon>Menispermoideae</taxon>
        <taxon>Cissampelideae</taxon>
        <taxon>Stephania</taxon>
    </lineage>
</organism>
<proteinExistence type="predicted"/>
<dbReference type="AlphaFoldDB" id="A0AAP0KNG3"/>
<protein>
    <submittedName>
        <fullName evidence="1">Uncharacterized protein</fullName>
    </submittedName>
</protein>
<evidence type="ECO:0000313" key="2">
    <source>
        <dbReference type="Proteomes" id="UP001417504"/>
    </source>
</evidence>
<reference evidence="1 2" key="1">
    <citation type="submission" date="2024-01" db="EMBL/GenBank/DDBJ databases">
        <title>Genome assemblies of Stephania.</title>
        <authorList>
            <person name="Yang L."/>
        </authorList>
    </citation>
    <scope>NUCLEOTIDE SEQUENCE [LARGE SCALE GENOMIC DNA]</scope>
    <source>
        <strain evidence="1">QJT</strain>
        <tissue evidence="1">Leaf</tissue>
    </source>
</reference>
<dbReference type="Proteomes" id="UP001417504">
    <property type="component" value="Unassembled WGS sequence"/>
</dbReference>
<evidence type="ECO:0000313" key="1">
    <source>
        <dbReference type="EMBL" id="KAK9155716.1"/>
    </source>
</evidence>
<name>A0AAP0KNG3_9MAGN</name>
<accession>A0AAP0KNG3</accession>